<dbReference type="AlphaFoldDB" id="A0A1V6S383"/>
<reference evidence="3" key="1">
    <citation type="journal article" date="2017" name="Nat. Microbiol.">
        <title>Global analysis of biosynthetic gene clusters reveals vast potential of secondary metabolite production in Penicillium species.</title>
        <authorList>
            <person name="Nielsen J.C."/>
            <person name="Grijseels S."/>
            <person name="Prigent S."/>
            <person name="Ji B."/>
            <person name="Dainat J."/>
            <person name="Nielsen K.F."/>
            <person name="Frisvad J.C."/>
            <person name="Workman M."/>
            <person name="Nielsen J."/>
        </authorList>
    </citation>
    <scope>NUCLEOTIDE SEQUENCE [LARGE SCALE GENOMIC DNA]</scope>
    <source>
        <strain evidence="3">IBT 29486</strain>
    </source>
</reference>
<name>A0A1V6S383_9EURO</name>
<comment type="caution">
    <text evidence="2">The sequence shown here is derived from an EMBL/GenBank/DDBJ whole genome shotgun (WGS) entry which is preliminary data.</text>
</comment>
<feature type="region of interest" description="Disordered" evidence="1">
    <location>
        <begin position="29"/>
        <end position="79"/>
    </location>
</feature>
<gene>
    <name evidence="2" type="ORF">PENVUL_c011G00649</name>
</gene>
<evidence type="ECO:0000313" key="2">
    <source>
        <dbReference type="EMBL" id="OQE08103.1"/>
    </source>
</evidence>
<feature type="compositionally biased region" description="Low complexity" evidence="1">
    <location>
        <begin position="62"/>
        <end position="72"/>
    </location>
</feature>
<dbReference type="EMBL" id="MDYP01000011">
    <property type="protein sequence ID" value="OQE08103.1"/>
    <property type="molecule type" value="Genomic_DNA"/>
</dbReference>
<sequence length="107" mass="11523">MHLYKAFILKQQLVQQEDAAVALPVPSPKYAQQQPLPRPPRLSQLVSQHPPAQESTHPVSSAPRTTNAARATAPPPDVDRRILTGHLASKMGGLALSMHTAVMGIHA</sequence>
<accession>A0A1V6S383</accession>
<organism evidence="2 3">
    <name type="scientific">Penicillium vulpinum</name>
    <dbReference type="NCBI Taxonomy" id="29845"/>
    <lineage>
        <taxon>Eukaryota</taxon>
        <taxon>Fungi</taxon>
        <taxon>Dikarya</taxon>
        <taxon>Ascomycota</taxon>
        <taxon>Pezizomycotina</taxon>
        <taxon>Eurotiomycetes</taxon>
        <taxon>Eurotiomycetidae</taxon>
        <taxon>Eurotiales</taxon>
        <taxon>Aspergillaceae</taxon>
        <taxon>Penicillium</taxon>
    </lineage>
</organism>
<evidence type="ECO:0000256" key="1">
    <source>
        <dbReference type="SAM" id="MobiDB-lite"/>
    </source>
</evidence>
<proteinExistence type="predicted"/>
<evidence type="ECO:0000313" key="3">
    <source>
        <dbReference type="Proteomes" id="UP000191518"/>
    </source>
</evidence>
<dbReference type="Proteomes" id="UP000191518">
    <property type="component" value="Unassembled WGS sequence"/>
</dbReference>
<keyword evidence="3" id="KW-1185">Reference proteome</keyword>
<protein>
    <submittedName>
        <fullName evidence="2">Uncharacterized protein</fullName>
    </submittedName>
</protein>